<feature type="transmembrane region" description="Helical" evidence="12">
    <location>
        <begin position="470"/>
        <end position="496"/>
    </location>
</feature>
<evidence type="ECO:0000256" key="13">
    <source>
        <dbReference type="SAM" id="SignalP"/>
    </source>
</evidence>
<dbReference type="InterPro" id="IPR038459">
    <property type="entry name" value="MT_TRM10-typ_sf"/>
</dbReference>
<evidence type="ECO:0000256" key="5">
    <source>
        <dbReference type="ARBA" id="ARBA00022691"/>
    </source>
</evidence>
<feature type="transmembrane region" description="Helical" evidence="12">
    <location>
        <begin position="127"/>
        <end position="151"/>
    </location>
</feature>
<evidence type="ECO:0000256" key="9">
    <source>
        <dbReference type="ARBA" id="ARBA00023180"/>
    </source>
</evidence>
<dbReference type="Pfam" id="PF05478">
    <property type="entry name" value="Prominin"/>
    <property type="match status" value="2"/>
</dbReference>
<comment type="caution">
    <text evidence="15">The sequence shown here is derived from an EMBL/GenBank/DDBJ whole genome shotgun (WGS) entry which is preliminary data.</text>
</comment>
<evidence type="ECO:0000256" key="3">
    <source>
        <dbReference type="ARBA" id="ARBA00022603"/>
    </source>
</evidence>
<protein>
    <submittedName>
        <fullName evidence="15">tRNA methyltransferase 10 homolog A</fullName>
    </submittedName>
</protein>
<evidence type="ECO:0000256" key="6">
    <source>
        <dbReference type="ARBA" id="ARBA00022692"/>
    </source>
</evidence>
<feature type="compositionally biased region" description="Basic and acidic residues" evidence="11">
    <location>
        <begin position="997"/>
        <end position="1006"/>
    </location>
</feature>
<proteinExistence type="inferred from homology"/>
<evidence type="ECO:0000313" key="16">
    <source>
        <dbReference type="Proteomes" id="UP001174909"/>
    </source>
</evidence>
<dbReference type="CDD" id="cd18101">
    <property type="entry name" value="Trm10euk_A"/>
    <property type="match status" value="1"/>
</dbReference>
<keyword evidence="13" id="KW-0732">Signal</keyword>
<dbReference type="GO" id="GO:0032259">
    <property type="term" value="P:methylation"/>
    <property type="evidence" value="ECO:0007669"/>
    <property type="project" value="UniProtKB-KW"/>
</dbReference>
<feature type="region of interest" description="Disordered" evidence="11">
    <location>
        <begin position="884"/>
        <end position="1014"/>
    </location>
</feature>
<feature type="transmembrane region" description="Helical" evidence="12">
    <location>
        <begin position="172"/>
        <end position="193"/>
    </location>
</feature>
<feature type="compositionally biased region" description="Basic and acidic residues" evidence="11">
    <location>
        <begin position="972"/>
        <end position="989"/>
    </location>
</feature>
<feature type="transmembrane region" description="Helical" evidence="12">
    <location>
        <begin position="828"/>
        <end position="849"/>
    </location>
</feature>
<comment type="subcellular location">
    <subcellularLocation>
        <location evidence="1">Membrane</location>
        <topology evidence="1">Multi-pass membrane protein</topology>
    </subcellularLocation>
</comment>
<keyword evidence="9" id="KW-0325">Glycoprotein</keyword>
<dbReference type="PROSITE" id="PS51675">
    <property type="entry name" value="SAM_MT_TRM10"/>
    <property type="match status" value="1"/>
</dbReference>
<evidence type="ECO:0000256" key="2">
    <source>
        <dbReference type="ARBA" id="ARBA00006058"/>
    </source>
</evidence>
<keyword evidence="5" id="KW-0949">S-adenosyl-L-methionine</keyword>
<keyword evidence="3 15" id="KW-0489">Methyltransferase</keyword>
<dbReference type="GO" id="GO:0008168">
    <property type="term" value="F:methyltransferase activity"/>
    <property type="evidence" value="ECO:0007669"/>
    <property type="project" value="UniProtKB-KW"/>
</dbReference>
<sequence length="1250" mass="138125">MDKHTSVHCIARWLTLALLLSPLASQGDILEEVCPAGRAVMFTNATQGVNPSYDGGAIDPWVSLARDFVNAVKKENLPYDVIEEAVEEGGFACDVGTRQKDMCVNHTSSSFPVGQTFAGFLDWWTPILAVACVGVAVGVAFLVAGCVVCGCRCCGNCGGGYSMKQSHDRTMFSCTLLLLLFTLALLAGVVLTLHSNQQTFDSLDSIQDSVNRATDYGVEYAERLINDGIALFCLVVDIVRLSLEQLDDLGSALGVVLSAIAAGVETFLQLLEANVDAIEASGGVLVRIVSSSTLLDSRQRALHAALEDVADLANSVLVECEGTPGADCEGLPHGSIFVSTANYSLVEDMTGVSSMVNQTLDEVDFRQEVSQGRSNFSENMQMIQQNITMHMNQSEMELERLNETVMEQRDNITNSTREVIRRDVDECSDYSSLLGGEEGGGAVDLNAGYIQHCIVDQGFEKIHEYDLYRYSFGVGVACLSLVVVILVLVGMVLGVVGWRPKKQPFDRTRVSHCGGRFLLVAVGVAFVFGCLVMIMAAFGFFFGSNAQKVCQSLEGPDYEGFENTLDNEELWGGSLLGKVVFDDPRKTLSFSQLLRNCEADYALYRAMNLSFLFNIRNDIINFTEVTENLSEEILGAAQSVQLSSDSFFSSEGLQGLRELNLLFSNINIQPLQDELNSSVPTLGFSPDDVVHNLTVYKDTTANSTTRDQVDMLVSQIEGVSDVAREIDTIAASLLHDVIIQHRAMTTTSALVEQSTDLIDYITGDGLAQLLKKTSTETFITIAGYIDDFIEDLANGLNSSIGLCRPLWGIYTDLYISVCYEAIDGLSGFWWSVGFCGGMFIPIIVLSVVLSTCYMKQQNNTAAYFMDDPYADYLMDDSSKRNSAVSVKDNNFYPHTEDQRDAMEREEREGQRERGGQGVREGKEDRESQEDREGQEERETHEDREGKEEGATKSSIPEGMSKNQWKKMQRRKRYDEGRQEWRKRQQEKEKEKKRKRREQGIVRDPPPKKQKMSDTTASTICVAIELGYQDLMTDEDIRSLMKQCQRCYAANRRAASPLQKMEETVGGHVRWDVNFRSGDYVEEFGTESVVFLAAESPNVVTDLATDKVYVIGGLVDHNHHKGHCYQSALSKGVAHAQLPISEHIELKSRRVLTVNHVFEILVEFVQHKDWKLALQQVIPSRKIASSGCSPPHLSPSLTSDPTPPHLSPNPVHPTPPHLTHSLPTPTHTIPPHSNTPLHPTSLSISSPDSLH</sequence>
<keyword evidence="7 12" id="KW-1133">Transmembrane helix</keyword>
<dbReference type="InterPro" id="IPR028564">
    <property type="entry name" value="MT_TRM10-typ"/>
</dbReference>
<dbReference type="EMBL" id="CASHTH010002354">
    <property type="protein sequence ID" value="CAI8028686.1"/>
    <property type="molecule type" value="Genomic_DNA"/>
</dbReference>
<evidence type="ECO:0000256" key="7">
    <source>
        <dbReference type="ARBA" id="ARBA00022989"/>
    </source>
</evidence>
<evidence type="ECO:0000256" key="10">
    <source>
        <dbReference type="SAM" id="Coils"/>
    </source>
</evidence>
<feature type="compositionally biased region" description="Pro residues" evidence="11">
    <location>
        <begin position="1200"/>
        <end position="1215"/>
    </location>
</feature>
<dbReference type="PANTHER" id="PTHR22730:SF1">
    <property type="entry name" value="PROMININ-LIKE PROTEIN"/>
    <property type="match status" value="1"/>
</dbReference>
<keyword evidence="16" id="KW-1185">Reference proteome</keyword>
<feature type="coiled-coil region" evidence="10">
    <location>
        <begin position="391"/>
        <end position="418"/>
    </location>
</feature>
<feature type="compositionally biased region" description="Basic and acidic residues" evidence="11">
    <location>
        <begin position="894"/>
        <end position="950"/>
    </location>
</feature>
<evidence type="ECO:0000256" key="8">
    <source>
        <dbReference type="ARBA" id="ARBA00023136"/>
    </source>
</evidence>
<evidence type="ECO:0000256" key="1">
    <source>
        <dbReference type="ARBA" id="ARBA00004141"/>
    </source>
</evidence>
<gene>
    <name evidence="15" type="ORF">GBAR_LOCUS16326</name>
</gene>
<dbReference type="InterPro" id="IPR008795">
    <property type="entry name" value="Prominin"/>
</dbReference>
<dbReference type="GO" id="GO:0016020">
    <property type="term" value="C:membrane"/>
    <property type="evidence" value="ECO:0007669"/>
    <property type="project" value="UniProtKB-SubCell"/>
</dbReference>
<evidence type="ECO:0000259" key="14">
    <source>
        <dbReference type="PROSITE" id="PS51675"/>
    </source>
</evidence>
<dbReference type="PANTHER" id="PTHR22730">
    <property type="entry name" value="PROMININ PROM PROTEIN"/>
    <property type="match status" value="1"/>
</dbReference>
<feature type="chain" id="PRO_5041315618" evidence="13">
    <location>
        <begin position="26"/>
        <end position="1250"/>
    </location>
</feature>
<name>A0AA35SHF6_GEOBA</name>
<feature type="signal peptide" evidence="13">
    <location>
        <begin position="1"/>
        <end position="25"/>
    </location>
</feature>
<evidence type="ECO:0000256" key="4">
    <source>
        <dbReference type="ARBA" id="ARBA00022679"/>
    </source>
</evidence>
<comment type="similarity">
    <text evidence="2">Belongs to the prominin family.</text>
</comment>
<feature type="compositionally biased region" description="Low complexity" evidence="11">
    <location>
        <begin position="1216"/>
        <end position="1235"/>
    </location>
</feature>
<feature type="transmembrane region" description="Helical" evidence="12">
    <location>
        <begin position="517"/>
        <end position="542"/>
    </location>
</feature>
<organism evidence="15 16">
    <name type="scientific">Geodia barretti</name>
    <name type="common">Barrett's horny sponge</name>
    <dbReference type="NCBI Taxonomy" id="519541"/>
    <lineage>
        <taxon>Eukaryota</taxon>
        <taxon>Metazoa</taxon>
        <taxon>Porifera</taxon>
        <taxon>Demospongiae</taxon>
        <taxon>Heteroscleromorpha</taxon>
        <taxon>Tetractinellida</taxon>
        <taxon>Astrophorina</taxon>
        <taxon>Geodiidae</taxon>
        <taxon>Geodia</taxon>
    </lineage>
</organism>
<reference evidence="15" key="1">
    <citation type="submission" date="2023-03" db="EMBL/GenBank/DDBJ databases">
        <authorList>
            <person name="Steffen K."/>
            <person name="Cardenas P."/>
        </authorList>
    </citation>
    <scope>NUCLEOTIDE SEQUENCE</scope>
</reference>
<keyword evidence="10" id="KW-0175">Coiled coil</keyword>
<keyword evidence="8 12" id="KW-0472">Membrane</keyword>
<evidence type="ECO:0000313" key="15">
    <source>
        <dbReference type="EMBL" id="CAI8028686.1"/>
    </source>
</evidence>
<evidence type="ECO:0000256" key="12">
    <source>
        <dbReference type="SAM" id="Phobius"/>
    </source>
</evidence>
<dbReference type="AlphaFoldDB" id="A0AA35SHF6"/>
<keyword evidence="6 12" id="KW-0812">Transmembrane</keyword>
<feature type="compositionally biased region" description="Polar residues" evidence="11">
    <location>
        <begin position="1236"/>
        <end position="1250"/>
    </location>
</feature>
<accession>A0AA35SHF6</accession>
<feature type="compositionally biased region" description="Low complexity" evidence="11">
    <location>
        <begin position="1188"/>
        <end position="1199"/>
    </location>
</feature>
<dbReference type="Proteomes" id="UP001174909">
    <property type="component" value="Unassembled WGS sequence"/>
</dbReference>
<keyword evidence="4" id="KW-0808">Transferase</keyword>
<feature type="region of interest" description="Disordered" evidence="11">
    <location>
        <begin position="1183"/>
        <end position="1250"/>
    </location>
</feature>
<evidence type="ECO:0000256" key="11">
    <source>
        <dbReference type="SAM" id="MobiDB-lite"/>
    </source>
</evidence>
<dbReference type="Gene3D" id="3.40.1280.30">
    <property type="match status" value="1"/>
</dbReference>
<feature type="domain" description="SAM-dependent MTase TRM10-type" evidence="14">
    <location>
        <begin position="1007"/>
        <end position="1184"/>
    </location>
</feature>